<feature type="compositionally biased region" description="Polar residues" evidence="1">
    <location>
        <begin position="268"/>
        <end position="281"/>
    </location>
</feature>
<feature type="compositionally biased region" description="Acidic residues" evidence="1">
    <location>
        <begin position="283"/>
        <end position="300"/>
    </location>
</feature>
<dbReference type="EMBL" id="MUJZ01015578">
    <property type="protein sequence ID" value="OTF81029.1"/>
    <property type="molecule type" value="Genomic_DNA"/>
</dbReference>
<proteinExistence type="predicted"/>
<evidence type="ECO:0000256" key="1">
    <source>
        <dbReference type="SAM" id="MobiDB-lite"/>
    </source>
</evidence>
<organism evidence="2 3">
    <name type="scientific">Euroglyphus maynei</name>
    <name type="common">Mayne's house dust mite</name>
    <dbReference type="NCBI Taxonomy" id="6958"/>
    <lineage>
        <taxon>Eukaryota</taxon>
        <taxon>Metazoa</taxon>
        <taxon>Ecdysozoa</taxon>
        <taxon>Arthropoda</taxon>
        <taxon>Chelicerata</taxon>
        <taxon>Arachnida</taxon>
        <taxon>Acari</taxon>
        <taxon>Acariformes</taxon>
        <taxon>Sarcoptiformes</taxon>
        <taxon>Astigmata</taxon>
        <taxon>Psoroptidia</taxon>
        <taxon>Analgoidea</taxon>
        <taxon>Pyroglyphidae</taxon>
        <taxon>Pyroglyphinae</taxon>
        <taxon>Euroglyphus</taxon>
    </lineage>
</organism>
<feature type="region of interest" description="Disordered" evidence="1">
    <location>
        <begin position="77"/>
        <end position="99"/>
    </location>
</feature>
<feature type="region of interest" description="Disordered" evidence="1">
    <location>
        <begin position="174"/>
        <end position="311"/>
    </location>
</feature>
<evidence type="ECO:0000313" key="3">
    <source>
        <dbReference type="Proteomes" id="UP000194236"/>
    </source>
</evidence>
<feature type="compositionally biased region" description="Polar residues" evidence="1">
    <location>
        <begin position="1"/>
        <end position="11"/>
    </location>
</feature>
<feature type="compositionally biased region" description="Basic and acidic residues" evidence="1">
    <location>
        <begin position="257"/>
        <end position="267"/>
    </location>
</feature>
<accession>A0A1Y3BJB6</accession>
<dbReference type="OrthoDB" id="6431559at2759"/>
<gene>
    <name evidence="2" type="ORF">BLA29_005573</name>
</gene>
<dbReference type="Proteomes" id="UP000194236">
    <property type="component" value="Unassembled WGS sequence"/>
</dbReference>
<protein>
    <submittedName>
        <fullName evidence="2">PWWP domain containing protein</fullName>
    </submittedName>
</protein>
<evidence type="ECO:0000313" key="2">
    <source>
        <dbReference type="EMBL" id="OTF81029.1"/>
    </source>
</evidence>
<feature type="compositionally biased region" description="Polar residues" evidence="1">
    <location>
        <begin position="196"/>
        <end position="215"/>
    </location>
</feature>
<comment type="caution">
    <text evidence="2">The sequence shown here is derived from an EMBL/GenBank/DDBJ whole genome shotgun (WGS) entry which is preliminary data.</text>
</comment>
<keyword evidence="3" id="KW-1185">Reference proteome</keyword>
<feature type="region of interest" description="Disordered" evidence="1">
    <location>
        <begin position="1"/>
        <end position="21"/>
    </location>
</feature>
<name>A0A1Y3BJB6_EURMA</name>
<sequence length="311" mass="35205">IDSLSTDTIVKTPSKRGRKPKLFHSLVVNHKIQSSSKSTEKVKQTAKKWTEKSTSIAKRNKNELRCLTATSPLNKKAKLQSSSISPSNSKLNSLKYSKKQREIERERQLIKARRKLLMNEVTTPKHIPPVVATKSIPTKSILSSTLSKPSSSILNKVLKANSNNFMEFNSSDSFFSQNDNDKQHVSDGYSIKSEMSDNNNKADLIRNSTDHTSSQQEHKPPSSFLKPLNSEGETDEDRVTDNDCGNEQNTSQINETSKAHKNEDSHNIVDQNTVKQNNSASFDVDDDDDEEPYLYDDEQLEDHINYYLDQK</sequence>
<feature type="compositionally biased region" description="Polar residues" evidence="1">
    <location>
        <begin position="243"/>
        <end position="256"/>
    </location>
</feature>
<feature type="compositionally biased region" description="Low complexity" evidence="1">
    <location>
        <begin position="79"/>
        <end position="95"/>
    </location>
</feature>
<reference evidence="2 3" key="1">
    <citation type="submission" date="2017-03" db="EMBL/GenBank/DDBJ databases">
        <title>Genome Survey of Euroglyphus maynei.</title>
        <authorList>
            <person name="Arlian L.G."/>
            <person name="Morgan M.S."/>
            <person name="Rider S.D."/>
        </authorList>
    </citation>
    <scope>NUCLEOTIDE SEQUENCE [LARGE SCALE GENOMIC DNA]</scope>
    <source>
        <strain evidence="2">Arlian Lab</strain>
        <tissue evidence="2">Whole body</tissue>
    </source>
</reference>
<dbReference type="AlphaFoldDB" id="A0A1Y3BJB6"/>
<feature type="non-terminal residue" evidence="2">
    <location>
        <position position="1"/>
    </location>
</feature>